<evidence type="ECO:0000259" key="2">
    <source>
        <dbReference type="Pfam" id="PF22041"/>
    </source>
</evidence>
<dbReference type="AlphaFoldDB" id="A0A5M3Z8Y7"/>
<comment type="caution">
    <text evidence="3">The sequence shown here is derived from an EMBL/GenBank/DDBJ whole genome shotgun (WGS) entry which is preliminary data.</text>
</comment>
<organism evidence="3 4">
    <name type="scientific">Aspergillus terreus</name>
    <dbReference type="NCBI Taxonomy" id="33178"/>
    <lineage>
        <taxon>Eukaryota</taxon>
        <taxon>Fungi</taxon>
        <taxon>Dikarya</taxon>
        <taxon>Ascomycota</taxon>
        <taxon>Pezizomycotina</taxon>
        <taxon>Eurotiomycetes</taxon>
        <taxon>Eurotiomycetidae</taxon>
        <taxon>Eurotiales</taxon>
        <taxon>Aspergillaceae</taxon>
        <taxon>Aspergillus</taxon>
        <taxon>Aspergillus subgen. Circumdati</taxon>
    </lineage>
</organism>
<reference evidence="3 4" key="1">
    <citation type="submission" date="2020-01" db="EMBL/GenBank/DDBJ databases">
        <title>Aspergillus terreus IFO 6365 whole genome shotgun sequence.</title>
        <authorList>
            <person name="Kanamasa S."/>
            <person name="Takahashi H."/>
        </authorList>
    </citation>
    <scope>NUCLEOTIDE SEQUENCE [LARGE SCALE GENOMIC DNA]</scope>
    <source>
        <strain evidence="3 4">IFO 6365</strain>
    </source>
</reference>
<evidence type="ECO:0000313" key="3">
    <source>
        <dbReference type="EMBL" id="GFF17880.1"/>
    </source>
</evidence>
<dbReference type="VEuPathDB" id="FungiDB:ATEG_06044"/>
<dbReference type="Gene3D" id="3.40.30.10">
    <property type="entry name" value="Glutaredoxin"/>
    <property type="match status" value="1"/>
</dbReference>
<feature type="domain" description="GST N-terminal" evidence="1">
    <location>
        <begin position="21"/>
        <end position="92"/>
    </location>
</feature>
<keyword evidence="4" id="KW-1185">Reference proteome</keyword>
<dbReference type="EMBL" id="BLJY01000007">
    <property type="protein sequence ID" value="GFF17880.1"/>
    <property type="molecule type" value="Genomic_DNA"/>
</dbReference>
<dbReference type="InterPro" id="IPR004045">
    <property type="entry name" value="Glutathione_S-Trfase_N"/>
</dbReference>
<dbReference type="Proteomes" id="UP000452235">
    <property type="component" value="Unassembled WGS sequence"/>
</dbReference>
<proteinExistence type="predicted"/>
<evidence type="ECO:0000259" key="1">
    <source>
        <dbReference type="Pfam" id="PF13409"/>
    </source>
</evidence>
<dbReference type="InterPro" id="IPR054416">
    <property type="entry name" value="GST_UstS-like_C"/>
</dbReference>
<dbReference type="OrthoDB" id="4951845at2759"/>
<dbReference type="Pfam" id="PF22041">
    <property type="entry name" value="GST_C_7"/>
    <property type="match status" value="1"/>
</dbReference>
<accession>A0A5M3Z8Y7</accession>
<dbReference type="InterPro" id="IPR036249">
    <property type="entry name" value="Thioredoxin-like_sf"/>
</dbReference>
<dbReference type="Gene3D" id="1.20.1050.10">
    <property type="match status" value="1"/>
</dbReference>
<dbReference type="SUPFAM" id="SSF52833">
    <property type="entry name" value="Thioredoxin-like"/>
    <property type="match status" value="1"/>
</dbReference>
<dbReference type="GO" id="GO:0016740">
    <property type="term" value="F:transferase activity"/>
    <property type="evidence" value="ECO:0007669"/>
    <property type="project" value="UniProtKB-KW"/>
</dbReference>
<protein>
    <submittedName>
        <fullName evidence="3">Glutathione S-transferase N-terminal domain protein</fullName>
    </submittedName>
</protein>
<sequence length="241" mass="27290">MSQSNIEIVLYDLACTKNICFSPVVWRIRLMLNYKRIPYRTIFLEFPDIEPTLKELGIPPSDSGTYTVPAIHHLPTNTHIMDSARIADFLESTYPDPPLPLTSELGRKIETQSRKVVGTAFSASVLPREMGILSPRAQEYFRRTREAALGHPLEDLLDPEREEQAWAAVEGAIREVGELMLTHQAEGPFILGAKPSYTDFFIAGAMQSARTVHEDVFERLVGYPGYREVYEACAPFMQRKD</sequence>
<feature type="domain" description="Glutathione S-transferase UstS-like C-terminal" evidence="2">
    <location>
        <begin position="113"/>
        <end position="214"/>
    </location>
</feature>
<keyword evidence="3" id="KW-0808">Transferase</keyword>
<gene>
    <name evidence="3" type="ORF">ATEIFO6365_0007042900</name>
</gene>
<evidence type="ECO:0000313" key="4">
    <source>
        <dbReference type="Proteomes" id="UP000452235"/>
    </source>
</evidence>
<dbReference type="Pfam" id="PF13409">
    <property type="entry name" value="GST_N_2"/>
    <property type="match status" value="1"/>
</dbReference>
<name>A0A5M3Z8Y7_ASPTE</name>